<accession>A0A830C9A0</accession>
<dbReference type="AlphaFoldDB" id="A0A830C9A0"/>
<dbReference type="OrthoDB" id="653466at2759"/>
<gene>
    <name evidence="2" type="ORF">PHJA_001621600</name>
</gene>
<protein>
    <submittedName>
        <fullName evidence="2">Uncharacterized protein</fullName>
    </submittedName>
</protein>
<reference evidence="2" key="1">
    <citation type="submission" date="2020-07" db="EMBL/GenBank/DDBJ databases">
        <title>Ethylene signaling mediates host invasion by parasitic plants.</title>
        <authorList>
            <person name="Yoshida S."/>
        </authorList>
    </citation>
    <scope>NUCLEOTIDE SEQUENCE</scope>
    <source>
        <strain evidence="2">Okayama</strain>
    </source>
</reference>
<proteinExistence type="predicted"/>
<feature type="region of interest" description="Disordered" evidence="1">
    <location>
        <begin position="74"/>
        <end position="94"/>
    </location>
</feature>
<evidence type="ECO:0000313" key="3">
    <source>
        <dbReference type="Proteomes" id="UP000653305"/>
    </source>
</evidence>
<evidence type="ECO:0000313" key="2">
    <source>
        <dbReference type="EMBL" id="GFP94772.1"/>
    </source>
</evidence>
<dbReference type="PANTHER" id="PTHR34061:SF26">
    <property type="match status" value="1"/>
</dbReference>
<sequence length="94" mass="10199">MENANGASYYEKVDGLARWFGMSVAAAFFASLERCSCVNLTTFDTDEDGEEEAKDRPLMLTSFSMNSTASSSAFPANHNVNANNYPSSVDNLPV</sequence>
<comment type="caution">
    <text evidence="2">The sequence shown here is derived from an EMBL/GenBank/DDBJ whole genome shotgun (WGS) entry which is preliminary data.</text>
</comment>
<dbReference type="EMBL" id="BMAC01000363">
    <property type="protein sequence ID" value="GFP94772.1"/>
    <property type="molecule type" value="Genomic_DNA"/>
</dbReference>
<dbReference type="Proteomes" id="UP000653305">
    <property type="component" value="Unassembled WGS sequence"/>
</dbReference>
<organism evidence="2 3">
    <name type="scientific">Phtheirospermum japonicum</name>
    <dbReference type="NCBI Taxonomy" id="374723"/>
    <lineage>
        <taxon>Eukaryota</taxon>
        <taxon>Viridiplantae</taxon>
        <taxon>Streptophyta</taxon>
        <taxon>Embryophyta</taxon>
        <taxon>Tracheophyta</taxon>
        <taxon>Spermatophyta</taxon>
        <taxon>Magnoliopsida</taxon>
        <taxon>eudicotyledons</taxon>
        <taxon>Gunneridae</taxon>
        <taxon>Pentapetalae</taxon>
        <taxon>asterids</taxon>
        <taxon>lamiids</taxon>
        <taxon>Lamiales</taxon>
        <taxon>Orobanchaceae</taxon>
        <taxon>Orobanchaceae incertae sedis</taxon>
        <taxon>Phtheirospermum</taxon>
    </lineage>
</organism>
<feature type="compositionally biased region" description="Polar residues" evidence="1">
    <location>
        <begin position="78"/>
        <end position="94"/>
    </location>
</feature>
<dbReference type="PANTHER" id="PTHR34061">
    <property type="entry name" value="PROTEIN, PUTATIVE-RELATED"/>
    <property type="match status" value="1"/>
</dbReference>
<keyword evidence="3" id="KW-1185">Reference proteome</keyword>
<evidence type="ECO:0000256" key="1">
    <source>
        <dbReference type="SAM" id="MobiDB-lite"/>
    </source>
</evidence>
<name>A0A830C9A0_9LAMI</name>